<accession>A0A7I7MM00</accession>
<reference evidence="3 4" key="1">
    <citation type="journal article" date="2019" name="Emerg. Microbes Infect.">
        <title>Comprehensive subspecies identification of 175 nontuberculous mycobacteria species based on 7547 genomic profiles.</title>
        <authorList>
            <person name="Matsumoto Y."/>
            <person name="Kinjo T."/>
            <person name="Motooka D."/>
            <person name="Nabeya D."/>
            <person name="Jung N."/>
            <person name="Uechi K."/>
            <person name="Horii T."/>
            <person name="Iida T."/>
            <person name="Fujita J."/>
            <person name="Nakamura S."/>
        </authorList>
    </citation>
    <scope>NUCLEOTIDE SEQUENCE [LARGE SCALE GENOMIC DNA]</scope>
    <source>
        <strain evidence="3 4">JCM 14233</strain>
    </source>
</reference>
<keyword evidence="1" id="KW-1133">Transmembrane helix</keyword>
<name>A0A7I7MM00_9MYCO</name>
<dbReference type="Proteomes" id="UP000467236">
    <property type="component" value="Chromosome"/>
</dbReference>
<dbReference type="InterPro" id="IPR053807">
    <property type="entry name" value="LppM"/>
</dbReference>
<keyword evidence="1" id="KW-0472">Membrane</keyword>
<dbReference type="AlphaFoldDB" id="A0A7I7MM00"/>
<gene>
    <name evidence="3" type="primary">lppM</name>
    <name evidence="3" type="ORF">MSHI_11020</name>
</gene>
<evidence type="ECO:0000313" key="4">
    <source>
        <dbReference type="Proteomes" id="UP000467236"/>
    </source>
</evidence>
<keyword evidence="4" id="KW-1185">Reference proteome</keyword>
<protein>
    <submittedName>
        <fullName evidence="3">Protein LppM</fullName>
    </submittedName>
</protein>
<feature type="transmembrane region" description="Helical" evidence="1">
    <location>
        <begin position="245"/>
        <end position="266"/>
    </location>
</feature>
<feature type="transmembrane region" description="Helical" evidence="1">
    <location>
        <begin position="64"/>
        <end position="85"/>
    </location>
</feature>
<dbReference type="Pfam" id="PF21946">
    <property type="entry name" value="LppM"/>
    <property type="match status" value="1"/>
</dbReference>
<evidence type="ECO:0000256" key="1">
    <source>
        <dbReference type="SAM" id="Phobius"/>
    </source>
</evidence>
<dbReference type="EMBL" id="AP022575">
    <property type="protein sequence ID" value="BBX73196.1"/>
    <property type="molecule type" value="Genomic_DNA"/>
</dbReference>
<keyword evidence="1" id="KW-0812">Transmembrane</keyword>
<organism evidence="3 4">
    <name type="scientific">Mycobacterium shinjukuense</name>
    <dbReference type="NCBI Taxonomy" id="398694"/>
    <lineage>
        <taxon>Bacteria</taxon>
        <taxon>Bacillati</taxon>
        <taxon>Actinomycetota</taxon>
        <taxon>Actinomycetes</taxon>
        <taxon>Mycobacteriales</taxon>
        <taxon>Mycobacteriaceae</taxon>
        <taxon>Mycobacterium</taxon>
    </lineage>
</organism>
<evidence type="ECO:0000259" key="2">
    <source>
        <dbReference type="Pfam" id="PF21946"/>
    </source>
</evidence>
<dbReference type="KEGG" id="mshj:MSHI_11020"/>
<sequence length="283" mass="30089">MTHGRSRSWAARYLYNPRATGSTRVRDGAPTRPHRVWHDDLVPASSAPIPARGSRALSARPRRVLAIAMLLMLVPLATGCLRVRASITISPDDLVSGEIVAAAKPKTSKDIGPQLDSNNVAFGQKVAVSNYDSDGYVGSQAVFSDLTFAELPQLANMNSDAAGVSLSLRRNGNLVILEGRVDLTSLTDPDADVVLTVAFPGPVTSTNGDRIEPEVVQWKLKPGVVSTMTAQARYTDPNTRSFTGAGIWLGIASFTAAGVVALLAWLGRDRSPRFTASGDQPPS</sequence>
<evidence type="ECO:0000313" key="3">
    <source>
        <dbReference type="EMBL" id="BBX73196.1"/>
    </source>
</evidence>
<feature type="domain" description="LppM" evidence="2">
    <location>
        <begin position="82"/>
        <end position="234"/>
    </location>
</feature>
<proteinExistence type="predicted"/>